<name>A0A391P034_9EUKA</name>
<dbReference type="Proteomes" id="UP000265618">
    <property type="component" value="Unassembled WGS sequence"/>
</dbReference>
<gene>
    <name evidence="1" type="ORF">KIPB_012389</name>
</gene>
<organism evidence="1 2">
    <name type="scientific">Kipferlia bialata</name>
    <dbReference type="NCBI Taxonomy" id="797122"/>
    <lineage>
        <taxon>Eukaryota</taxon>
        <taxon>Metamonada</taxon>
        <taxon>Carpediemonas-like organisms</taxon>
        <taxon>Kipferlia</taxon>
    </lineage>
</organism>
<dbReference type="EMBL" id="BDIP01005457">
    <property type="protein sequence ID" value="GCA63899.1"/>
    <property type="molecule type" value="Genomic_DNA"/>
</dbReference>
<feature type="non-terminal residue" evidence="1">
    <location>
        <position position="1"/>
    </location>
</feature>
<protein>
    <submittedName>
        <fullName evidence="1">Uncharacterized protein</fullName>
    </submittedName>
</protein>
<keyword evidence="2" id="KW-1185">Reference proteome</keyword>
<proteinExistence type="predicted"/>
<evidence type="ECO:0000313" key="2">
    <source>
        <dbReference type="Proteomes" id="UP000265618"/>
    </source>
</evidence>
<reference evidence="1 2" key="1">
    <citation type="journal article" date="2018" name="PLoS ONE">
        <title>The draft genome of Kipferlia bialata reveals reductive genome evolution in fornicate parasites.</title>
        <authorList>
            <person name="Tanifuji G."/>
            <person name="Takabayashi S."/>
            <person name="Kume K."/>
            <person name="Takagi M."/>
            <person name="Nakayama T."/>
            <person name="Kamikawa R."/>
            <person name="Inagaki Y."/>
            <person name="Hashimoto T."/>
        </authorList>
    </citation>
    <scope>NUCLEOTIDE SEQUENCE [LARGE SCALE GENOMIC DNA]</scope>
    <source>
        <strain evidence="1">NY0173</strain>
    </source>
</reference>
<accession>A0A391P034</accession>
<dbReference type="AlphaFoldDB" id="A0A391P034"/>
<sequence length="142" mass="15311">EGQGRVGCKIVPAEVVFVPDDKDEFDRTKVVRKKSITVRGAHWRKGTLVVPPSCHPFSWVLETSARMRVSVYGAKCPKGQGVLAGKGRVVCTRDGGVITFRGEGVGMAVVEYPCETDKVARPVIGVRCGLESQGKVVLTLSQ</sequence>
<evidence type="ECO:0000313" key="1">
    <source>
        <dbReference type="EMBL" id="GCA63899.1"/>
    </source>
</evidence>
<comment type="caution">
    <text evidence="1">The sequence shown here is derived from an EMBL/GenBank/DDBJ whole genome shotgun (WGS) entry which is preliminary data.</text>
</comment>